<keyword evidence="4" id="KW-1185">Reference proteome</keyword>
<dbReference type="HOGENOM" id="CLU_466725_0_0_10"/>
<dbReference type="Gene3D" id="1.25.40.10">
    <property type="entry name" value="Tetratricopeptide repeat domain"/>
    <property type="match status" value="1"/>
</dbReference>
<dbReference type="GO" id="GO:0006355">
    <property type="term" value="P:regulation of DNA-templated transcription"/>
    <property type="evidence" value="ECO:0007669"/>
    <property type="project" value="InterPro"/>
</dbReference>
<dbReference type="Proteomes" id="UP000011058">
    <property type="component" value="Chromosome"/>
</dbReference>
<dbReference type="OrthoDB" id="920116at2"/>
<keyword evidence="2" id="KW-0732">Signal</keyword>
<evidence type="ECO:0000313" key="4">
    <source>
        <dbReference type="Proteomes" id="UP000011058"/>
    </source>
</evidence>
<evidence type="ECO:0000256" key="2">
    <source>
        <dbReference type="SAM" id="SignalP"/>
    </source>
</evidence>
<dbReference type="InterPro" id="IPR011990">
    <property type="entry name" value="TPR-like_helical_dom_sf"/>
</dbReference>
<protein>
    <submittedName>
        <fullName evidence="3">TPR repeat-containing protein</fullName>
    </submittedName>
</protein>
<dbReference type="InterPro" id="IPR016032">
    <property type="entry name" value="Sig_transdc_resp-reg_C-effctor"/>
</dbReference>
<proteinExistence type="predicted"/>
<gene>
    <name evidence="3" type="ORF">FAES_0404</name>
</gene>
<feature type="signal peptide" evidence="2">
    <location>
        <begin position="1"/>
        <end position="25"/>
    </location>
</feature>
<sequence>MKSVRLLRNVFLCLGGLLLAGSGQAQIDTLFRYPPDQRLFKLWQRAIWKDVWERKRLTPNDTIRVFAELDRLRDVARQQQDERLYWTADLHKLLVRHNLVDYTGRLSTVLDEAEPHMDQCPVPVVKASYWHMRGMYYFGEQQFDKGFRWLLRAQQAFKQIGYQHIPEINKYLTGLGSRYYAFDEYDTFLRYMEEAFRYPFLSKREELANYNNTAMVYQRLKSYTKAEALFQRVINQAKSYHDSTYVGIASSGLGQTLLLRGQARRALPYLYIGYRLSMNEAAERSAVTALYLAEALLTLDSTAKAKNYIDRSVGIVTPNKGWANYPLTYYQVQTAYFKKTGNYARATLYQDSTLALKDSLRAVFSSQVLANSAIKVNAERYLSELAQIEAEKANAIHVRNIIIMALLCLTAAGVYALNQNRLKRQREKQVQAEQQKRADELLAHATAQLNQYTRHLKEKNELIEKLAAGLEQPYEPVVSAAAGPVMVEHLMQQVILTEADWQQFKRLFEQVHPGFFETLHARFPALTPAEIRLLALSKLAIPSKDMAFVLGVSQESIRKSRYRLRKKLEYLRPDTTLEGLIDSL</sequence>
<keyword evidence="1" id="KW-0812">Transmembrane</keyword>
<dbReference type="eggNOG" id="COG0457">
    <property type="taxonomic scope" value="Bacteria"/>
</dbReference>
<keyword evidence="1" id="KW-0472">Membrane</keyword>
<accession>I0K2R3</accession>
<dbReference type="Pfam" id="PF13424">
    <property type="entry name" value="TPR_12"/>
    <property type="match status" value="1"/>
</dbReference>
<evidence type="ECO:0000313" key="3">
    <source>
        <dbReference type="EMBL" id="CCG98416.1"/>
    </source>
</evidence>
<name>I0K2R3_9BACT</name>
<organism evidence="3 4">
    <name type="scientific">Fibrella aestuarina BUZ 2</name>
    <dbReference type="NCBI Taxonomy" id="1166018"/>
    <lineage>
        <taxon>Bacteria</taxon>
        <taxon>Pseudomonadati</taxon>
        <taxon>Bacteroidota</taxon>
        <taxon>Cytophagia</taxon>
        <taxon>Cytophagales</taxon>
        <taxon>Spirosomataceae</taxon>
        <taxon>Fibrella</taxon>
    </lineage>
</organism>
<dbReference type="STRING" id="1166018.FAES_0404"/>
<dbReference type="EMBL" id="HE796683">
    <property type="protein sequence ID" value="CCG98416.1"/>
    <property type="molecule type" value="Genomic_DNA"/>
</dbReference>
<dbReference type="SUPFAM" id="SSF48452">
    <property type="entry name" value="TPR-like"/>
    <property type="match status" value="1"/>
</dbReference>
<keyword evidence="1" id="KW-1133">Transmembrane helix</keyword>
<feature type="chain" id="PRO_5003631012" evidence="2">
    <location>
        <begin position="26"/>
        <end position="584"/>
    </location>
</feature>
<reference evidence="3 4" key="1">
    <citation type="journal article" date="2012" name="J. Bacteriol.">
        <title>Genome Sequence of Fibrella aestuarina BUZ 2T, a Filamentous Marine Bacterium.</title>
        <authorList>
            <person name="Filippini M."/>
            <person name="Qi W."/>
            <person name="Blom J."/>
            <person name="Goesmann A."/>
            <person name="Smits T.H."/>
            <person name="Bagheri H.C."/>
        </authorList>
    </citation>
    <scope>NUCLEOTIDE SEQUENCE [LARGE SCALE GENOMIC DNA]</scope>
    <source>
        <strain evidence="4">BUZ 2T</strain>
    </source>
</reference>
<dbReference type="GO" id="GO:0003677">
    <property type="term" value="F:DNA binding"/>
    <property type="evidence" value="ECO:0007669"/>
    <property type="project" value="InterPro"/>
</dbReference>
<evidence type="ECO:0000256" key="1">
    <source>
        <dbReference type="SAM" id="Phobius"/>
    </source>
</evidence>
<dbReference type="KEGG" id="fae:FAES_0404"/>
<dbReference type="SUPFAM" id="SSF46894">
    <property type="entry name" value="C-terminal effector domain of the bipartite response regulators"/>
    <property type="match status" value="1"/>
</dbReference>
<dbReference type="AlphaFoldDB" id="I0K2R3"/>
<dbReference type="PATRIC" id="fig|1166018.3.peg.411"/>
<feature type="transmembrane region" description="Helical" evidence="1">
    <location>
        <begin position="401"/>
        <end position="418"/>
    </location>
</feature>